<name>A0A1M6LIM2_9FLAO</name>
<dbReference type="Proteomes" id="UP000184543">
    <property type="component" value="Unassembled WGS sequence"/>
</dbReference>
<reference evidence="3" key="1">
    <citation type="submission" date="2016-11" db="EMBL/GenBank/DDBJ databases">
        <authorList>
            <person name="Varghese N."/>
            <person name="Submissions S."/>
        </authorList>
    </citation>
    <scope>NUCLEOTIDE SEQUENCE [LARGE SCALE GENOMIC DNA]</scope>
    <source>
        <strain evidence="3">DSM 19858</strain>
    </source>
</reference>
<dbReference type="STRING" id="192903.SAMN04488513_107175"/>
<dbReference type="AlphaFoldDB" id="A0A1M6LIM2"/>
<accession>A0A1M6LIM2</accession>
<keyword evidence="1" id="KW-1133">Transmembrane helix</keyword>
<protein>
    <submittedName>
        <fullName evidence="2">Uncharacterized protein</fullName>
    </submittedName>
</protein>
<gene>
    <name evidence="2" type="ORF">SAMN04488513_107175</name>
</gene>
<evidence type="ECO:0000256" key="1">
    <source>
        <dbReference type="SAM" id="Phobius"/>
    </source>
</evidence>
<keyword evidence="3" id="KW-1185">Reference proteome</keyword>
<sequence>MDNFGLYLPILAIPACSLYLITLFLRARKVKLNRNERLFAVLVSFLLLWNIYEFYRDYRLIMQGISDMLG</sequence>
<evidence type="ECO:0000313" key="3">
    <source>
        <dbReference type="Proteomes" id="UP000184543"/>
    </source>
</evidence>
<keyword evidence="1" id="KW-0472">Membrane</keyword>
<evidence type="ECO:0000313" key="2">
    <source>
        <dbReference type="EMBL" id="SHJ71039.1"/>
    </source>
</evidence>
<feature type="transmembrane region" description="Helical" evidence="1">
    <location>
        <begin position="6"/>
        <end position="25"/>
    </location>
</feature>
<keyword evidence="1" id="KW-0812">Transmembrane</keyword>
<proteinExistence type="predicted"/>
<dbReference type="EMBL" id="FQYU01000007">
    <property type="protein sequence ID" value="SHJ71039.1"/>
    <property type="molecule type" value="Genomic_DNA"/>
</dbReference>
<feature type="transmembrane region" description="Helical" evidence="1">
    <location>
        <begin position="37"/>
        <end position="55"/>
    </location>
</feature>
<organism evidence="2 3">
    <name type="scientific">Pseudozobellia thermophila</name>
    <dbReference type="NCBI Taxonomy" id="192903"/>
    <lineage>
        <taxon>Bacteria</taxon>
        <taxon>Pseudomonadati</taxon>
        <taxon>Bacteroidota</taxon>
        <taxon>Flavobacteriia</taxon>
        <taxon>Flavobacteriales</taxon>
        <taxon>Flavobacteriaceae</taxon>
        <taxon>Pseudozobellia</taxon>
    </lineage>
</organism>